<dbReference type="PANTHER" id="PTHR30034">
    <property type="entry name" value="FLAGELLAR MOTOR SWITCH PROTEIN FLIM"/>
    <property type="match status" value="1"/>
</dbReference>
<feature type="compositionally biased region" description="Low complexity" evidence="2">
    <location>
        <begin position="343"/>
        <end position="365"/>
    </location>
</feature>
<evidence type="ECO:0000259" key="3">
    <source>
        <dbReference type="Pfam" id="PF01052"/>
    </source>
</evidence>
<dbReference type="InterPro" id="IPR036429">
    <property type="entry name" value="SpoA-like_sf"/>
</dbReference>
<feature type="domain" description="SpaO FliM/N C-terminal related" evidence="5">
    <location>
        <begin position="146"/>
        <end position="204"/>
    </location>
</feature>
<dbReference type="InterPro" id="IPR001543">
    <property type="entry name" value="FliN-like_C"/>
</dbReference>
<dbReference type="InterPro" id="IPR058805">
    <property type="entry name" value="SpaO_FliMN_C_rel"/>
</dbReference>
<proteinExistence type="inferred from homology"/>
<accession>A0A5E4SU33</accession>
<dbReference type="EMBL" id="CABPSB010000002">
    <property type="protein sequence ID" value="VVD77299.1"/>
    <property type="molecule type" value="Genomic_DNA"/>
</dbReference>
<keyword evidence="7" id="KW-1185">Reference proteome</keyword>
<dbReference type="AlphaFoldDB" id="A0A5E4SU33"/>
<dbReference type="Gene3D" id="2.30.330.10">
    <property type="entry name" value="SpoA-like"/>
    <property type="match status" value="1"/>
</dbReference>
<dbReference type="GO" id="GO:0050918">
    <property type="term" value="P:positive chemotaxis"/>
    <property type="evidence" value="ECO:0007669"/>
    <property type="project" value="TreeGrafter"/>
</dbReference>
<reference evidence="6 7" key="1">
    <citation type="submission" date="2019-08" db="EMBL/GenBank/DDBJ databases">
        <authorList>
            <person name="Peeters C."/>
        </authorList>
    </citation>
    <scope>NUCLEOTIDE SEQUENCE [LARGE SCALE GENOMIC DNA]</scope>
    <source>
        <strain evidence="6 7">LMG 31108</strain>
    </source>
</reference>
<evidence type="ECO:0000259" key="4">
    <source>
        <dbReference type="Pfam" id="PF26294"/>
    </source>
</evidence>
<dbReference type="RefSeq" id="WP_150667685.1">
    <property type="nucleotide sequence ID" value="NZ_CABPSB010000002.1"/>
</dbReference>
<feature type="domain" description="Flagellar motor switch protein FliN-like C-terminal" evidence="3">
    <location>
        <begin position="263"/>
        <end position="331"/>
    </location>
</feature>
<organism evidence="6 7">
    <name type="scientific">Pandoraea anhela</name>
    <dbReference type="NCBI Taxonomy" id="2508295"/>
    <lineage>
        <taxon>Bacteria</taxon>
        <taxon>Pseudomonadati</taxon>
        <taxon>Pseudomonadota</taxon>
        <taxon>Betaproteobacteria</taxon>
        <taxon>Burkholderiales</taxon>
        <taxon>Burkholderiaceae</taxon>
        <taxon>Pandoraea</taxon>
    </lineage>
</organism>
<dbReference type="PRINTS" id="PR00956">
    <property type="entry name" value="FLGMOTORFLIN"/>
</dbReference>
<evidence type="ECO:0000256" key="1">
    <source>
        <dbReference type="ARBA" id="ARBA00009226"/>
    </source>
</evidence>
<feature type="region of interest" description="Disordered" evidence="2">
    <location>
        <begin position="333"/>
        <end position="365"/>
    </location>
</feature>
<dbReference type="Pfam" id="PF26304">
    <property type="entry name" value="FliMN_C_rel"/>
    <property type="match status" value="1"/>
</dbReference>
<dbReference type="InterPro" id="IPR058804">
    <property type="entry name" value="SpaO_N"/>
</dbReference>
<dbReference type="GO" id="GO:0009425">
    <property type="term" value="C:bacterial-type flagellum basal body"/>
    <property type="evidence" value="ECO:0007669"/>
    <property type="project" value="InterPro"/>
</dbReference>
<dbReference type="PANTHER" id="PTHR30034:SF5">
    <property type="entry name" value="SECRETION SYSTEM APPARATUS PROTEIN SSAQ"/>
    <property type="match status" value="1"/>
</dbReference>
<dbReference type="SUPFAM" id="SSF101801">
    <property type="entry name" value="Surface presentation of antigens (SPOA)"/>
    <property type="match status" value="1"/>
</dbReference>
<dbReference type="Pfam" id="PF26294">
    <property type="entry name" value="SpaO_N"/>
    <property type="match status" value="1"/>
</dbReference>
<dbReference type="GO" id="GO:0030254">
    <property type="term" value="P:protein secretion by the type III secretion system"/>
    <property type="evidence" value="ECO:0007669"/>
    <property type="project" value="InterPro"/>
</dbReference>
<dbReference type="InterPro" id="IPR001172">
    <property type="entry name" value="FliN_T3SS_HrcQb"/>
</dbReference>
<gene>
    <name evidence="6" type="primary">spaO</name>
    <name evidence="6" type="ORF">PAN31108_00924</name>
</gene>
<protein>
    <submittedName>
        <fullName evidence="6">Surface presentation of antigens protein SpaO</fullName>
    </submittedName>
</protein>
<evidence type="ECO:0000256" key="2">
    <source>
        <dbReference type="SAM" id="MobiDB-lite"/>
    </source>
</evidence>
<dbReference type="NCBIfam" id="TIGR02551">
    <property type="entry name" value="SpaO_YscQ"/>
    <property type="match status" value="1"/>
</dbReference>
<name>A0A5E4SU33_9BURK</name>
<evidence type="ECO:0000313" key="7">
    <source>
        <dbReference type="Proteomes" id="UP000406256"/>
    </source>
</evidence>
<dbReference type="InterPro" id="IPR013385">
    <property type="entry name" value="T3SS_SpaO/YscQ/SpaO"/>
</dbReference>
<evidence type="ECO:0000259" key="5">
    <source>
        <dbReference type="Pfam" id="PF26304"/>
    </source>
</evidence>
<sequence length="365" mass="40227">MLKLRRIDEDLSRLDAAARAWRACGWHASLEHLPRMGSWMLVQDTARTWQGWVEPGMWLEGVAHELASLACCADSEQLAARLFAVTANPLHLPMPELRYDILDVGAPVDGAALPEATLLKVRATECPVWLTRVPEVKAALPLDLRGVRFPLDVELGRSRARIETLRRVQRGDVLIVRDVQRRLSCAGRILGGYGQAPGSAMLETWLHDAIDNLGGMNEINGMNDMMDMDDIDDLAPESGHPYGDARYGQSERREQPAVALPFEQLPVELVFVLQRQRMTLAELQQLGQARVLELQAGAEQRVEVRVNDTLLARGELVQLDGRLGVEITDWLMAPKGAPRDGDAQSGGSASGTSRMSGMSGSHHVE</sequence>
<dbReference type="Proteomes" id="UP000406256">
    <property type="component" value="Unassembled WGS sequence"/>
</dbReference>
<dbReference type="GO" id="GO:0003774">
    <property type="term" value="F:cytoskeletal motor activity"/>
    <property type="evidence" value="ECO:0007669"/>
    <property type="project" value="InterPro"/>
</dbReference>
<comment type="similarity">
    <text evidence="1">Belongs to the FliN/MopA/SpaO family.</text>
</comment>
<dbReference type="Pfam" id="PF01052">
    <property type="entry name" value="FliMN_C"/>
    <property type="match status" value="1"/>
</dbReference>
<evidence type="ECO:0000313" key="6">
    <source>
        <dbReference type="EMBL" id="VVD77299.1"/>
    </source>
</evidence>
<feature type="domain" description="SpaO N-terminal" evidence="4">
    <location>
        <begin position="4"/>
        <end position="135"/>
    </location>
</feature>
<dbReference type="OrthoDB" id="6561483at2"/>
<dbReference type="GO" id="GO:0071978">
    <property type="term" value="P:bacterial-type flagellum-dependent swarming motility"/>
    <property type="evidence" value="ECO:0007669"/>
    <property type="project" value="TreeGrafter"/>
</dbReference>